<protein>
    <submittedName>
        <fullName evidence="1">Uncharacterized protein</fullName>
    </submittedName>
</protein>
<organism evidence="1">
    <name type="scientific">Brassica oleracea</name>
    <name type="common">Wild cabbage</name>
    <dbReference type="NCBI Taxonomy" id="3712"/>
    <lineage>
        <taxon>Eukaryota</taxon>
        <taxon>Viridiplantae</taxon>
        <taxon>Streptophyta</taxon>
        <taxon>Embryophyta</taxon>
        <taxon>Tracheophyta</taxon>
        <taxon>Spermatophyta</taxon>
        <taxon>Magnoliopsida</taxon>
        <taxon>eudicotyledons</taxon>
        <taxon>Gunneridae</taxon>
        <taxon>Pentapetalae</taxon>
        <taxon>rosids</taxon>
        <taxon>malvids</taxon>
        <taxon>Brassicales</taxon>
        <taxon>Brassicaceae</taxon>
        <taxon>Brassiceae</taxon>
        <taxon>Brassica</taxon>
    </lineage>
</organism>
<gene>
    <name evidence="1" type="ORF">BOLC5T34054H</name>
</gene>
<name>A0A3P6EP39_BRAOL</name>
<accession>A0A3P6EP39</accession>
<sequence length="45" mass="5103">MRRYLTSLHITRSRRSGSGEKEVLALGGLTMLRGNRKMLTFCVCC</sequence>
<dbReference type="EMBL" id="LR031877">
    <property type="protein sequence ID" value="VDD46507.1"/>
    <property type="molecule type" value="Genomic_DNA"/>
</dbReference>
<evidence type="ECO:0000313" key="1">
    <source>
        <dbReference type="EMBL" id="VDD46507.1"/>
    </source>
</evidence>
<dbReference type="AlphaFoldDB" id="A0A3P6EP39"/>
<reference evidence="1" key="1">
    <citation type="submission" date="2018-11" db="EMBL/GenBank/DDBJ databases">
        <authorList>
            <consortium name="Genoscope - CEA"/>
            <person name="William W."/>
        </authorList>
    </citation>
    <scope>NUCLEOTIDE SEQUENCE</scope>
</reference>
<proteinExistence type="predicted"/>